<keyword evidence="3" id="KW-0813">Transport</keyword>
<evidence type="ECO:0000256" key="1">
    <source>
        <dbReference type="ARBA" id="ARBA00004141"/>
    </source>
</evidence>
<feature type="transmembrane region" description="Helical" evidence="7">
    <location>
        <begin position="223"/>
        <end position="243"/>
    </location>
</feature>
<evidence type="ECO:0000256" key="3">
    <source>
        <dbReference type="ARBA" id="ARBA00022970"/>
    </source>
</evidence>
<proteinExistence type="predicted"/>
<dbReference type="InterPro" id="IPR013057">
    <property type="entry name" value="AA_transpt_TM"/>
</dbReference>
<accession>A0A9Q1K9J8</accession>
<evidence type="ECO:0000313" key="10">
    <source>
        <dbReference type="Proteomes" id="UP001153076"/>
    </source>
</evidence>
<keyword evidence="5 7" id="KW-0472">Membrane</keyword>
<keyword evidence="3" id="KW-0029">Amino-acid transport</keyword>
<feature type="transmembrane region" description="Helical" evidence="7">
    <location>
        <begin position="144"/>
        <end position="164"/>
    </location>
</feature>
<dbReference type="Proteomes" id="UP001153076">
    <property type="component" value="Unassembled WGS sequence"/>
</dbReference>
<dbReference type="GO" id="GO:0031090">
    <property type="term" value="C:organelle membrane"/>
    <property type="evidence" value="ECO:0007669"/>
    <property type="project" value="UniProtKB-ARBA"/>
</dbReference>
<keyword evidence="4 7" id="KW-1133">Transmembrane helix</keyword>
<evidence type="ECO:0000256" key="7">
    <source>
        <dbReference type="SAM" id="Phobius"/>
    </source>
</evidence>
<evidence type="ECO:0000256" key="4">
    <source>
        <dbReference type="ARBA" id="ARBA00022989"/>
    </source>
</evidence>
<sequence length="395" mass="43012">MSPPAVTAKAPLLPKKADDHGGDDGEASVPGAVFNVSTSIIGAGIMSIPATLKVLGVIPAFSLIVVVAVLADLSVEFLLRFTYSGDVLSGNEHGEALHLGVLQEWFGLHWWNSRPYALLFIVVFILLPLVLYRRVESLRFSSAVSVLLAVVFVAISTVMAFAALLQGKTQTPRLFPELSKQVSFFDLFTAVPVIVTAFTFHFNVHPISSELGKPFKMIKATRISILLCAAIYFAVGFFGYLLFGESIASDILVNFDRSSDNPLLNYAVRLSYAFHLVLTFPLLNFSLRANVDELLFPKKPVLAGDKPRFLCLTLFLLGSIYVAAILIPDIWIFFQYVGSTTAVCLAFIFPAAVTLRDVHGLASTKDRVIAMLMIVLAVVTSTIAISTNIYKIMGA</sequence>
<feature type="transmembrane region" description="Helical" evidence="7">
    <location>
        <begin position="263"/>
        <end position="287"/>
    </location>
</feature>
<keyword evidence="2 7" id="KW-0812">Transmembrane</keyword>
<reference evidence="9" key="1">
    <citation type="submission" date="2022-04" db="EMBL/GenBank/DDBJ databases">
        <title>Carnegiea gigantea Genome sequencing and assembly v2.</title>
        <authorList>
            <person name="Copetti D."/>
            <person name="Sanderson M.J."/>
            <person name="Burquez A."/>
            <person name="Wojciechowski M.F."/>
        </authorList>
    </citation>
    <scope>NUCLEOTIDE SEQUENCE</scope>
    <source>
        <strain evidence="9">SGP5-SGP5p</strain>
        <tissue evidence="9">Aerial part</tissue>
    </source>
</reference>
<feature type="domain" description="Amino acid transporter transmembrane" evidence="8">
    <location>
        <begin position="27"/>
        <end position="86"/>
    </location>
</feature>
<feature type="transmembrane region" description="Helical" evidence="7">
    <location>
        <begin position="308"/>
        <end position="327"/>
    </location>
</feature>
<feature type="transmembrane region" description="Helical" evidence="7">
    <location>
        <begin position="333"/>
        <end position="356"/>
    </location>
</feature>
<feature type="transmembrane region" description="Helical" evidence="7">
    <location>
        <begin position="184"/>
        <end position="202"/>
    </location>
</feature>
<evidence type="ECO:0000259" key="8">
    <source>
        <dbReference type="Pfam" id="PF01490"/>
    </source>
</evidence>
<feature type="transmembrane region" description="Helical" evidence="7">
    <location>
        <begin position="368"/>
        <end position="390"/>
    </location>
</feature>
<evidence type="ECO:0000256" key="2">
    <source>
        <dbReference type="ARBA" id="ARBA00022692"/>
    </source>
</evidence>
<feature type="domain" description="Amino acid transporter transmembrane" evidence="8">
    <location>
        <begin position="106"/>
        <end position="383"/>
    </location>
</feature>
<dbReference type="Pfam" id="PF01490">
    <property type="entry name" value="Aa_trans"/>
    <property type="match status" value="2"/>
</dbReference>
<gene>
    <name evidence="9" type="ORF">Cgig2_023019</name>
</gene>
<evidence type="ECO:0000256" key="5">
    <source>
        <dbReference type="ARBA" id="ARBA00023136"/>
    </source>
</evidence>
<dbReference type="AlphaFoldDB" id="A0A9Q1K9J8"/>
<comment type="subcellular location">
    <subcellularLocation>
        <location evidence="1">Membrane</location>
        <topology evidence="1">Multi-pass membrane protein</topology>
    </subcellularLocation>
</comment>
<name>A0A9Q1K9J8_9CARY</name>
<evidence type="ECO:0000313" key="9">
    <source>
        <dbReference type="EMBL" id="KAJ8438827.1"/>
    </source>
</evidence>
<feature type="transmembrane region" description="Helical" evidence="7">
    <location>
        <begin position="115"/>
        <end position="132"/>
    </location>
</feature>
<keyword evidence="10" id="KW-1185">Reference proteome</keyword>
<comment type="caution">
    <text evidence="9">The sequence shown here is derived from an EMBL/GenBank/DDBJ whole genome shotgun (WGS) entry which is preliminary data.</text>
</comment>
<feature type="transmembrane region" description="Helical" evidence="7">
    <location>
        <begin position="54"/>
        <end position="75"/>
    </location>
</feature>
<protein>
    <recommendedName>
        <fullName evidence="8">Amino acid transporter transmembrane domain-containing protein</fullName>
    </recommendedName>
</protein>
<dbReference type="PANTHER" id="PTHR22950:SF323">
    <property type="entry name" value="AMINO ACID TRANSPORTER AVT6C"/>
    <property type="match status" value="1"/>
</dbReference>
<dbReference type="OrthoDB" id="28208at2759"/>
<evidence type="ECO:0000256" key="6">
    <source>
        <dbReference type="SAM" id="MobiDB-lite"/>
    </source>
</evidence>
<feature type="region of interest" description="Disordered" evidence="6">
    <location>
        <begin position="1"/>
        <end position="24"/>
    </location>
</feature>
<dbReference type="GO" id="GO:0015179">
    <property type="term" value="F:L-amino acid transmembrane transporter activity"/>
    <property type="evidence" value="ECO:0007669"/>
    <property type="project" value="TreeGrafter"/>
</dbReference>
<dbReference type="EMBL" id="JAKOGI010000239">
    <property type="protein sequence ID" value="KAJ8438827.1"/>
    <property type="molecule type" value="Genomic_DNA"/>
</dbReference>
<organism evidence="9 10">
    <name type="scientific">Carnegiea gigantea</name>
    <dbReference type="NCBI Taxonomy" id="171969"/>
    <lineage>
        <taxon>Eukaryota</taxon>
        <taxon>Viridiplantae</taxon>
        <taxon>Streptophyta</taxon>
        <taxon>Embryophyta</taxon>
        <taxon>Tracheophyta</taxon>
        <taxon>Spermatophyta</taxon>
        <taxon>Magnoliopsida</taxon>
        <taxon>eudicotyledons</taxon>
        <taxon>Gunneridae</taxon>
        <taxon>Pentapetalae</taxon>
        <taxon>Caryophyllales</taxon>
        <taxon>Cactineae</taxon>
        <taxon>Cactaceae</taxon>
        <taxon>Cactoideae</taxon>
        <taxon>Echinocereeae</taxon>
        <taxon>Carnegiea</taxon>
    </lineage>
</organism>
<dbReference type="PANTHER" id="PTHR22950">
    <property type="entry name" value="AMINO ACID TRANSPORTER"/>
    <property type="match status" value="1"/>
</dbReference>